<dbReference type="GO" id="GO:0005829">
    <property type="term" value="C:cytosol"/>
    <property type="evidence" value="ECO:0007669"/>
    <property type="project" value="GOC"/>
</dbReference>
<gene>
    <name evidence="3" type="ORF">GSBLH_T00007182001</name>
</gene>
<dbReference type="GO" id="GO:0030139">
    <property type="term" value="C:endocytic vesicle"/>
    <property type="evidence" value="ECO:0007669"/>
    <property type="project" value="TreeGrafter"/>
</dbReference>
<keyword evidence="4" id="KW-1185">Reference proteome</keyword>
<dbReference type="GO" id="GO:0005794">
    <property type="term" value="C:Golgi apparatus"/>
    <property type="evidence" value="ECO:0007669"/>
    <property type="project" value="TreeGrafter"/>
</dbReference>
<dbReference type="SUPFAM" id="SSF48371">
    <property type="entry name" value="ARM repeat"/>
    <property type="match status" value="1"/>
</dbReference>
<dbReference type="GeneID" id="24923306"/>
<organism evidence="3">
    <name type="scientific">Blastocystis hominis</name>
    <dbReference type="NCBI Taxonomy" id="12968"/>
    <lineage>
        <taxon>Eukaryota</taxon>
        <taxon>Sar</taxon>
        <taxon>Stramenopiles</taxon>
        <taxon>Bigyra</taxon>
        <taxon>Opalozoa</taxon>
        <taxon>Opalinata</taxon>
        <taxon>Blastocystidae</taxon>
        <taxon>Blastocystis</taxon>
    </lineage>
</organism>
<dbReference type="OrthoDB" id="192608at2759"/>
<name>D8M912_BLAHO</name>
<evidence type="ECO:0000313" key="4">
    <source>
        <dbReference type="Proteomes" id="UP000008312"/>
    </source>
</evidence>
<reference evidence="3" key="1">
    <citation type="submission" date="2010-02" db="EMBL/GenBank/DDBJ databases">
        <title>Sequencing and annotation of the Blastocystis hominis genome.</title>
        <authorList>
            <person name="Wincker P."/>
        </authorList>
    </citation>
    <scope>NUCLEOTIDE SEQUENCE</scope>
    <source>
        <strain evidence="3">Singapore isolate B</strain>
    </source>
</reference>
<dbReference type="EMBL" id="FN668688">
    <property type="protein sequence ID" value="CBK24551.2"/>
    <property type="molecule type" value="Genomic_DNA"/>
</dbReference>
<feature type="region of interest" description="Disordered" evidence="2">
    <location>
        <begin position="973"/>
        <end position="995"/>
    </location>
</feature>
<proteinExistence type="inferred from homology"/>
<dbReference type="RefSeq" id="XP_012898599.1">
    <property type="nucleotide sequence ID" value="XM_013043145.1"/>
</dbReference>
<evidence type="ECO:0000256" key="1">
    <source>
        <dbReference type="ARBA" id="ARBA00008304"/>
    </source>
</evidence>
<accession>D8M912</accession>
<evidence type="ECO:0000313" key="3">
    <source>
        <dbReference type="EMBL" id="CBK24551.2"/>
    </source>
</evidence>
<dbReference type="Proteomes" id="UP000008312">
    <property type="component" value="Unassembled WGS sequence"/>
</dbReference>
<dbReference type="InterPro" id="IPR016024">
    <property type="entry name" value="ARM-type_fold"/>
</dbReference>
<dbReference type="GO" id="GO:0006897">
    <property type="term" value="P:endocytosis"/>
    <property type="evidence" value="ECO:0007669"/>
    <property type="project" value="TreeGrafter"/>
</dbReference>
<dbReference type="GO" id="GO:0008104">
    <property type="term" value="P:intracellular protein localization"/>
    <property type="evidence" value="ECO:0007669"/>
    <property type="project" value="TreeGrafter"/>
</dbReference>
<dbReference type="InterPro" id="IPR046837">
    <property type="entry name" value="Laa1/Sip1/HEATR5-like_HEAT"/>
</dbReference>
<dbReference type="InParanoid" id="D8M912"/>
<dbReference type="Gene3D" id="1.25.10.10">
    <property type="entry name" value="Leucine-rich Repeat Variant"/>
    <property type="match status" value="1"/>
</dbReference>
<dbReference type="PANTHER" id="PTHR21663">
    <property type="entry name" value="HYPOTHETICAL HEAT DOMAIN-CONTAINING"/>
    <property type="match status" value="1"/>
</dbReference>
<protein>
    <submittedName>
        <fullName evidence="3">Uncharacterized protein</fullName>
    </submittedName>
</protein>
<dbReference type="PANTHER" id="PTHR21663:SF0">
    <property type="entry name" value="HEAT REPEAT-CONTAINING PROTEIN 5B"/>
    <property type="match status" value="1"/>
</dbReference>
<dbReference type="Pfam" id="PF20210">
    <property type="entry name" value="Laa1_Sip1_HTR5"/>
    <property type="match status" value="1"/>
</dbReference>
<dbReference type="InterPro" id="IPR040108">
    <property type="entry name" value="Laa1/Sip1/HEATR5"/>
</dbReference>
<comment type="similarity">
    <text evidence="1">Belongs to the HEATR5 family.</text>
</comment>
<dbReference type="GO" id="GO:0016020">
    <property type="term" value="C:membrane"/>
    <property type="evidence" value="ECO:0007669"/>
    <property type="project" value="TreeGrafter"/>
</dbReference>
<evidence type="ECO:0000256" key="2">
    <source>
        <dbReference type="SAM" id="MobiDB-lite"/>
    </source>
</evidence>
<dbReference type="InterPro" id="IPR011989">
    <property type="entry name" value="ARM-like"/>
</dbReference>
<sequence>MRRATYRKTTYLETTEAAQTKTEAPSEPEYVFNPSDYSFESVVKIFVAKMNGVAEERELLCFGQTMLYVLFGAKDHILERDVTILVNVLFEFLRLHPIPAVKACVEQIILNGICQYLSESHITTTSSIINKYILTYQSGADLPSEVVALTAAQLLAKILPILGEAIKAQLDEFLGSLLPALSKDSVALQTTVIRSLVMMGNTDASIIEVMIKQLILQLTHHIQFAREKTDVKVREDILLGDGITSYCKAIGELLLLLFTKRHDIPFDLLSMLLAKADELQQLYSENTVPDRLVNSLTGNPEATRKRQVYSCCEEGAWYLRMGLSAMDSDWLLPELERLINQASEFLIAINTVFHSIRFSHIGGAGSNPEAAAATETELDLCLQELIPCLETVLVLVRVRRDLFDKYTPLYNSLIAQFQSLCSLLGALTTNSSHLLILIQRLELLALHIVNSFPAHILIAGCDFYLPLTLQLVLDTEEMSTLSEELLSHEDDVLLMHNHPECVASLQTFEKNAKALKNRNPYDYEDESFYIIFHKALVTPSSNPPYPSLMRPYSPLLHVRLINVAIQAFSQLFVYTGSGSRGRMIEVVLSGMSGREKMTTEAKQICAHNILCILWCVVDTAVKFDLYLEPHPWLAASRSILFSAMSSVDPINRRLAAEALSQLCVVTDVEFVNSVINEIQSVLSAHSDPLKVSTCVFCLCNIQRSVDCRNGEAMTDSVIHVLIAECASYEQPLRTWCLHSVAIALQLNDVICDPQIVRWLLMTVSHSILQDAGGLLYENRISVNLSLLHVIYAFLCGVDHTVLEMYKYDCVTLLNIIDFMWNTCNDTQVLQTCLQIYSIIFELSPSFLHIPAIIDRLRRSLVCNDTNLRFSAILSMKRVVATTPNFFYGSKDEVVVDIETLLEEVLTCYQKCILTDMTVHVNACSELYVDIINKKLSTISPSDISSFWSFVCDISKVVMGDAPLIDIFSASWSSQKNGAEPDSPHADDDKEEADQGVESLTVAKNDDNEKEWMWQASLLSLEGSYTVIRKLFDIVDESNPIIYRMLSELIRLCCHSTTISYEGSQLECIQTLGLCMLNDVIIRYASVPDTENPDHFFIEQYEVQIISAIRRVLTLSTVYDPVVLSVNIVYTLITSGVITDRASLGKLMQMVKPLDENVDNSKTILRIEQIKIQVMAKLFLLCFLPDSKLQGPIRSEMTSIVHQNADYWRAKWCVRIRRALMEQKDATEFALYLLVAMALVNQEQVTKKKEPNYELQQLVLIVGGIMSALNELLADQQENPSLLTCLIALRLCEPFVQFIPGERVLEDFVEYVLHVLDVLLQSPLMQKSSKLRDQLYDESIELFTGILPFVKMEREEGKMIATLQPKQVQNQVTVRKESKVKKEASVKKEKESEDDM</sequence>
<dbReference type="GO" id="GO:0042147">
    <property type="term" value="P:retrograde transport, endosome to Golgi"/>
    <property type="evidence" value="ECO:0007669"/>
    <property type="project" value="TreeGrafter"/>
</dbReference>